<organism evidence="2 3">
    <name type="scientific">Kribbella flavida (strain DSM 17836 / JCM 10339 / NBRC 14399)</name>
    <dbReference type="NCBI Taxonomy" id="479435"/>
    <lineage>
        <taxon>Bacteria</taxon>
        <taxon>Bacillati</taxon>
        <taxon>Actinomycetota</taxon>
        <taxon>Actinomycetes</taxon>
        <taxon>Propionibacteriales</taxon>
        <taxon>Kribbellaceae</taxon>
        <taxon>Kribbella</taxon>
    </lineage>
</organism>
<accession>D2PTF4</accession>
<dbReference type="Proteomes" id="UP000007967">
    <property type="component" value="Chromosome"/>
</dbReference>
<dbReference type="STRING" id="479435.Kfla_2188"/>
<dbReference type="HOGENOM" id="CLU_1260582_0_0_11"/>
<name>D2PTF4_KRIFD</name>
<sequence length="237" mass="26259">MKHDDLTEPGEVALAAVSALSREFEAMRRDHAAMKKGLRNTASATQVTQLAQAVTDLGEAMRKAPAAGKKDEAEPVPSWLNLPLDDPEPAQQLLGDLIAWMRDIYLRYGDARKSLPACWMWHGEIVEELVWLMFAWTAAYQGPQAQVRLAGDWHDRQRPGVTKRIETYADGCDLLAHRDQTPGSTTVSVPLVEAADDIVAWWTERRNEPGPVPTREQITTTRPGGLSVVPTTEGGRR</sequence>
<proteinExistence type="predicted"/>
<reference evidence="2 3" key="2">
    <citation type="journal article" date="2010" name="Stand. Genomic Sci.">
        <title>Complete genome sequence of Kribbella flavida type strain (IFO 14399).</title>
        <authorList>
            <person name="Pukall R."/>
            <person name="Lapidus A."/>
            <person name="Glavina Del Rio T."/>
            <person name="Copeland A."/>
            <person name="Tice H."/>
            <person name="Cheng J.-F."/>
            <person name="Lucas S."/>
            <person name="Chen F."/>
            <person name="Nolan M."/>
            <person name="LaButti K."/>
            <person name="Pati A."/>
            <person name="Ivanova N."/>
            <person name="Mavrommatis K."/>
            <person name="Mikhailova N."/>
            <person name="Pitluck S."/>
            <person name="Bruce D."/>
            <person name="Goodwin L."/>
            <person name="Land M."/>
            <person name="Hauser L."/>
            <person name="Chang Y.-J."/>
            <person name="Jeffries C.D."/>
            <person name="Chen A."/>
            <person name="Palaniappan K."/>
            <person name="Chain P."/>
            <person name="Rohde M."/>
            <person name="Goeker M."/>
            <person name="Bristow J."/>
            <person name="Eisen J.A."/>
            <person name="Markowitz V."/>
            <person name="Hugenholtz P."/>
            <person name="Kyrpides N.C."/>
            <person name="Klenk H.-P."/>
            <person name="Brettin T."/>
        </authorList>
    </citation>
    <scope>NUCLEOTIDE SEQUENCE [LARGE SCALE GENOMIC DNA]</scope>
    <source>
        <strain evidence="3">DSM 17836 / JCM 10339 / NBRC 14399</strain>
    </source>
</reference>
<feature type="region of interest" description="Disordered" evidence="1">
    <location>
        <begin position="205"/>
        <end position="237"/>
    </location>
</feature>
<evidence type="ECO:0000313" key="3">
    <source>
        <dbReference type="Proteomes" id="UP000007967"/>
    </source>
</evidence>
<dbReference type="KEGG" id="kfl:Kfla_2188"/>
<reference evidence="3" key="1">
    <citation type="submission" date="2009-09" db="EMBL/GenBank/DDBJ databases">
        <title>The complete genome of Kribbella flavida DSM 17836.</title>
        <authorList>
            <consortium name="US DOE Joint Genome Institute (JGI-PGF)"/>
            <person name="Lucas S."/>
            <person name="Copeland A."/>
            <person name="Lapidus A."/>
            <person name="Glavina del Rio T."/>
            <person name="Dalin E."/>
            <person name="Tice H."/>
            <person name="Bruce D."/>
            <person name="Goodwin L."/>
            <person name="Pitluck S."/>
            <person name="Kyrpides N."/>
            <person name="Mavromatis K."/>
            <person name="Ivanova N."/>
            <person name="Saunders E."/>
            <person name="Brettin T."/>
            <person name="Detter J.C."/>
            <person name="Han C."/>
            <person name="Larimer F."/>
            <person name="Land M."/>
            <person name="Hauser L."/>
            <person name="Markowitz V."/>
            <person name="Cheng J.-F."/>
            <person name="Hugenholtz P."/>
            <person name="Woyke T."/>
            <person name="Wu D."/>
            <person name="Pukall R."/>
            <person name="Klenk H.-P."/>
            <person name="Eisen J.A."/>
        </authorList>
    </citation>
    <scope>NUCLEOTIDE SEQUENCE [LARGE SCALE GENOMIC DNA]</scope>
    <source>
        <strain evidence="3">DSM 17836 / JCM 10339 / NBRC 14399</strain>
    </source>
</reference>
<keyword evidence="3" id="KW-1185">Reference proteome</keyword>
<evidence type="ECO:0000256" key="1">
    <source>
        <dbReference type="SAM" id="MobiDB-lite"/>
    </source>
</evidence>
<dbReference type="OrthoDB" id="3535759at2"/>
<gene>
    <name evidence="2" type="ordered locus">Kfla_2188</name>
</gene>
<evidence type="ECO:0008006" key="4">
    <source>
        <dbReference type="Google" id="ProtNLM"/>
    </source>
</evidence>
<dbReference type="EMBL" id="CP001736">
    <property type="protein sequence ID" value="ADB31267.1"/>
    <property type="molecule type" value="Genomic_DNA"/>
</dbReference>
<dbReference type="AlphaFoldDB" id="D2PTF4"/>
<evidence type="ECO:0000313" key="2">
    <source>
        <dbReference type="EMBL" id="ADB31267.1"/>
    </source>
</evidence>
<protein>
    <recommendedName>
        <fullName evidence="4">DUF4913 domain-containing protein</fullName>
    </recommendedName>
</protein>
<dbReference type="eggNOG" id="ENOG5033B4Q">
    <property type="taxonomic scope" value="Bacteria"/>
</dbReference>
<dbReference type="RefSeq" id="WP_012919823.1">
    <property type="nucleotide sequence ID" value="NC_013729.1"/>
</dbReference>